<reference evidence="2 3" key="1">
    <citation type="submission" date="2024-03" db="EMBL/GenBank/DDBJ databases">
        <title>Sulfurimonas sp. HSL3-1.</title>
        <authorList>
            <person name="Wang S."/>
        </authorList>
    </citation>
    <scope>NUCLEOTIDE SEQUENCE [LARGE SCALE GENOMIC DNA]</scope>
    <source>
        <strain evidence="2 3">HSL3-1</strain>
    </source>
</reference>
<gene>
    <name evidence="2" type="ORF">WCY31_01895</name>
</gene>
<keyword evidence="1" id="KW-0812">Transmembrane</keyword>
<evidence type="ECO:0000256" key="1">
    <source>
        <dbReference type="SAM" id="Phobius"/>
    </source>
</evidence>
<evidence type="ECO:0000313" key="2">
    <source>
        <dbReference type="EMBL" id="XAU15464.1"/>
    </source>
</evidence>
<dbReference type="RefSeq" id="WP_345972929.1">
    <property type="nucleotide sequence ID" value="NZ_CP147920.1"/>
</dbReference>
<dbReference type="SUPFAM" id="SSF53850">
    <property type="entry name" value="Periplasmic binding protein-like II"/>
    <property type="match status" value="1"/>
</dbReference>
<dbReference type="Proteomes" id="UP001447842">
    <property type="component" value="Chromosome"/>
</dbReference>
<dbReference type="Pfam" id="PF16868">
    <property type="entry name" value="NMT1_3"/>
    <property type="match status" value="1"/>
</dbReference>
<dbReference type="NCBIfam" id="TIGR02122">
    <property type="entry name" value="TRAP_TAXI"/>
    <property type="match status" value="1"/>
</dbReference>
<feature type="transmembrane region" description="Helical" evidence="1">
    <location>
        <begin position="326"/>
        <end position="348"/>
    </location>
</feature>
<dbReference type="PANTHER" id="PTHR42941">
    <property type="entry name" value="SLL1037 PROTEIN"/>
    <property type="match status" value="1"/>
</dbReference>
<sequence>MKCHLCKIILPILALFLGLLYVGSRFLPPLAPDHVTIATGTEEGIYYQSALRYKALLAKQHVTVDIVPTQGSVEALGLLKAKKVDIAFVQSGSTDAFRSEPFTSLASLYNEPIWVYYSAAAGELHNLSELKGKRIAVGAEGSGTKALALTLLGANGITSENSTFLSLGNDAGAQALFDGDADALFSIIGAFAPLTKTLLLDPKIKLLDFTRTHAYTVRYPFLNAVTLDEGVMDLEHNLPATTKHLIAATATLVSRDDLHPDLIRLVLRAAQKVHGGAGVFRKEGEFPGTARLEFPINADAEVYLRDGESWLESLFPFWIASIIKRLMLLFIPVIALMIPLVKLFLPLVSWRSRSKIYRWYRTLNAIEDEMDSYDAPQRREAVMKLEQALQKIQKVDVPLSYRREYYDLIQHFELILGKLRAQR</sequence>
<organism evidence="2 3">
    <name type="scientific">Sulfurimonas diazotrophicus</name>
    <dbReference type="NCBI Taxonomy" id="3131939"/>
    <lineage>
        <taxon>Bacteria</taxon>
        <taxon>Pseudomonadati</taxon>
        <taxon>Campylobacterota</taxon>
        <taxon>Epsilonproteobacteria</taxon>
        <taxon>Campylobacterales</taxon>
        <taxon>Sulfurimonadaceae</taxon>
        <taxon>Sulfurimonas</taxon>
    </lineage>
</organism>
<dbReference type="InterPro" id="IPR011852">
    <property type="entry name" value="TRAP_TAXI"/>
</dbReference>
<dbReference type="Gene3D" id="3.40.190.10">
    <property type="entry name" value="Periplasmic binding protein-like II"/>
    <property type="match status" value="2"/>
</dbReference>
<dbReference type="EMBL" id="CP147920">
    <property type="protein sequence ID" value="XAU15464.1"/>
    <property type="molecule type" value="Genomic_DNA"/>
</dbReference>
<proteinExistence type="predicted"/>
<keyword evidence="1" id="KW-1133">Transmembrane helix</keyword>
<keyword evidence="3" id="KW-1185">Reference proteome</keyword>
<accession>A0ABZ3HCX0</accession>
<name>A0ABZ3HCX0_9BACT</name>
<evidence type="ECO:0000313" key="3">
    <source>
        <dbReference type="Proteomes" id="UP001447842"/>
    </source>
</evidence>
<keyword evidence="1" id="KW-0472">Membrane</keyword>
<protein>
    <submittedName>
        <fullName evidence="2">TAXI family TRAP transporter solute-binding subunit</fullName>
    </submittedName>
</protein>
<dbReference type="PANTHER" id="PTHR42941:SF1">
    <property type="entry name" value="SLL1037 PROTEIN"/>
    <property type="match status" value="1"/>
</dbReference>